<dbReference type="Gene3D" id="3.40.50.720">
    <property type="entry name" value="NAD(P)-binding Rossmann-like Domain"/>
    <property type="match status" value="1"/>
</dbReference>
<dbReference type="PRINTS" id="PR00081">
    <property type="entry name" value="GDHRDH"/>
</dbReference>
<evidence type="ECO:0008006" key="7">
    <source>
        <dbReference type="Google" id="ProtNLM"/>
    </source>
</evidence>
<dbReference type="Pfam" id="PF13561">
    <property type="entry name" value="adh_short_C2"/>
    <property type="match status" value="1"/>
</dbReference>
<dbReference type="PRINTS" id="PR00080">
    <property type="entry name" value="SDRFAMILY"/>
</dbReference>
<dbReference type="PROSITE" id="PS00061">
    <property type="entry name" value="ADH_SHORT"/>
    <property type="match status" value="1"/>
</dbReference>
<dbReference type="InterPro" id="IPR002347">
    <property type="entry name" value="SDR_fam"/>
</dbReference>
<dbReference type="FunFam" id="3.40.50.720:FF:000084">
    <property type="entry name" value="Short-chain dehydrogenase reductase"/>
    <property type="match status" value="1"/>
</dbReference>
<keyword evidence="2" id="KW-0521">NADP</keyword>
<dbReference type="PANTHER" id="PTHR48107">
    <property type="entry name" value="NADPH-DEPENDENT ALDEHYDE REDUCTASE-LIKE PROTEIN, CHLOROPLASTIC-RELATED"/>
    <property type="match status" value="1"/>
</dbReference>
<sequence length="297" mass="32062">MESSMGERGTFKPAPGPQSQNKPGLESVMAEPSESTKLEGLHGFSEYTGSGKLKGKNALVTGGDSGIGRAVAILMAREGADVTIVYLPSEQPDAETTKKSVEQEKRACLLIPGDLRDREFCRHAVNEHVKKYGTVNILVNNASKQYLCAEFENTDLDKTEDIFRTNIIQMIAMAKFALPHMARGDSIINTSSVVTFRGSGTMIDYAATKGAIIGFTRSLATHLIPKGIRVNAVAPGAIYTPIQVDTRDAQEMEGWGQKARLGRPGEPSEVATSFVFLASADASLYYGQILHCYPLGD</sequence>
<dbReference type="InterPro" id="IPR020904">
    <property type="entry name" value="Sc_DH/Rdtase_CS"/>
</dbReference>
<keyword evidence="6" id="KW-1185">Reference proteome</keyword>
<evidence type="ECO:0000256" key="3">
    <source>
        <dbReference type="ARBA" id="ARBA00023002"/>
    </source>
</evidence>
<gene>
    <name evidence="5" type="ORF">ACN42_g3216</name>
</gene>
<accession>A0A101MNL3</accession>
<evidence type="ECO:0000256" key="1">
    <source>
        <dbReference type="ARBA" id="ARBA00006484"/>
    </source>
</evidence>
<dbReference type="Proteomes" id="UP000055045">
    <property type="component" value="Unassembled WGS sequence"/>
</dbReference>
<dbReference type="EMBL" id="LLXE01000062">
    <property type="protein sequence ID" value="KUM63857.1"/>
    <property type="molecule type" value="Genomic_DNA"/>
</dbReference>
<protein>
    <recommendedName>
        <fullName evidence="7">Oxidoreductase</fullName>
    </recommendedName>
</protein>
<dbReference type="InterPro" id="IPR036291">
    <property type="entry name" value="NAD(P)-bd_dom_sf"/>
</dbReference>
<name>A0A101MNL3_PENFR</name>
<comment type="caution">
    <text evidence="5">The sequence shown here is derived from an EMBL/GenBank/DDBJ whole genome shotgun (WGS) entry which is preliminary data.</text>
</comment>
<dbReference type="STRING" id="48697.A0A101MNL3"/>
<evidence type="ECO:0000313" key="5">
    <source>
        <dbReference type="EMBL" id="KUM63857.1"/>
    </source>
</evidence>
<evidence type="ECO:0000256" key="2">
    <source>
        <dbReference type="ARBA" id="ARBA00022857"/>
    </source>
</evidence>
<feature type="region of interest" description="Disordered" evidence="4">
    <location>
        <begin position="1"/>
        <end position="36"/>
    </location>
</feature>
<evidence type="ECO:0000313" key="6">
    <source>
        <dbReference type="Proteomes" id="UP000055045"/>
    </source>
</evidence>
<evidence type="ECO:0000256" key="4">
    <source>
        <dbReference type="SAM" id="MobiDB-lite"/>
    </source>
</evidence>
<dbReference type="PANTHER" id="PTHR48107:SF16">
    <property type="entry name" value="NADPH-DEPENDENT ALDEHYDE REDUCTASE 1, CHLOROPLASTIC"/>
    <property type="match status" value="1"/>
</dbReference>
<organism evidence="5 6">
    <name type="scientific">Penicillium freii</name>
    <dbReference type="NCBI Taxonomy" id="48697"/>
    <lineage>
        <taxon>Eukaryota</taxon>
        <taxon>Fungi</taxon>
        <taxon>Dikarya</taxon>
        <taxon>Ascomycota</taxon>
        <taxon>Pezizomycotina</taxon>
        <taxon>Eurotiomycetes</taxon>
        <taxon>Eurotiomycetidae</taxon>
        <taxon>Eurotiales</taxon>
        <taxon>Aspergillaceae</taxon>
        <taxon>Penicillium</taxon>
    </lineage>
</organism>
<reference evidence="5 6" key="1">
    <citation type="submission" date="2015-10" db="EMBL/GenBank/DDBJ databases">
        <title>Genome sequencing of Penicillium freii.</title>
        <authorList>
            <person name="Nguyen H.D."/>
            <person name="Visagie C.M."/>
            <person name="Seifert K.A."/>
        </authorList>
    </citation>
    <scope>NUCLEOTIDE SEQUENCE [LARGE SCALE GENOMIC DNA]</scope>
    <source>
        <strain evidence="5 6">DAOM 242723</strain>
    </source>
</reference>
<dbReference type="GO" id="GO:0016614">
    <property type="term" value="F:oxidoreductase activity, acting on CH-OH group of donors"/>
    <property type="evidence" value="ECO:0007669"/>
    <property type="project" value="UniProtKB-ARBA"/>
</dbReference>
<comment type="similarity">
    <text evidence="1">Belongs to the short-chain dehydrogenases/reductases (SDR) family.</text>
</comment>
<keyword evidence="3" id="KW-0560">Oxidoreductase</keyword>
<dbReference type="SUPFAM" id="SSF51735">
    <property type="entry name" value="NAD(P)-binding Rossmann-fold domains"/>
    <property type="match status" value="1"/>
</dbReference>
<proteinExistence type="inferred from homology"/>
<dbReference type="AlphaFoldDB" id="A0A101MNL3"/>